<protein>
    <submittedName>
        <fullName evidence="2">Uncharacterized protein</fullName>
    </submittedName>
</protein>
<sequence length="82" mass="8868">MATPFGGPTMVSPRQVACPADGLTRPAMIRSKVDLPEPERPSRPTISPERIVRSTLSSTRSCSPLPFGKDRQTPRMSMSAEG</sequence>
<evidence type="ECO:0000313" key="2">
    <source>
        <dbReference type="EMBL" id="MET4725978.1"/>
    </source>
</evidence>
<comment type="caution">
    <text evidence="2">The sequence shown here is derived from an EMBL/GenBank/DDBJ whole genome shotgun (WGS) entry which is preliminary data.</text>
</comment>
<evidence type="ECO:0000256" key="1">
    <source>
        <dbReference type="SAM" id="MobiDB-lite"/>
    </source>
</evidence>
<proteinExistence type="predicted"/>
<dbReference type="Proteomes" id="UP001549291">
    <property type="component" value="Unassembled WGS sequence"/>
</dbReference>
<accession>A0ABV2S9V9</accession>
<name>A0ABV2S9V9_BRAJP</name>
<evidence type="ECO:0000313" key="3">
    <source>
        <dbReference type="Proteomes" id="UP001549291"/>
    </source>
</evidence>
<keyword evidence="3" id="KW-1185">Reference proteome</keyword>
<reference evidence="2 3" key="1">
    <citation type="submission" date="2024-06" db="EMBL/GenBank/DDBJ databases">
        <title>Genomic Encyclopedia of Type Strains, Phase V (KMG-V): Genome sequencing to study the core and pangenomes of soil and plant-associated prokaryotes.</title>
        <authorList>
            <person name="Whitman W."/>
        </authorList>
    </citation>
    <scope>NUCLEOTIDE SEQUENCE [LARGE SCALE GENOMIC DNA]</scope>
    <source>
        <strain evidence="2 3">USDA 160</strain>
    </source>
</reference>
<gene>
    <name evidence="2" type="ORF">ABIF63_010084</name>
</gene>
<feature type="compositionally biased region" description="Basic and acidic residues" evidence="1">
    <location>
        <begin position="31"/>
        <end position="42"/>
    </location>
</feature>
<dbReference type="EMBL" id="JBEPTQ010000002">
    <property type="protein sequence ID" value="MET4725978.1"/>
    <property type="molecule type" value="Genomic_DNA"/>
</dbReference>
<organism evidence="2 3">
    <name type="scientific">Bradyrhizobium japonicum</name>
    <dbReference type="NCBI Taxonomy" id="375"/>
    <lineage>
        <taxon>Bacteria</taxon>
        <taxon>Pseudomonadati</taxon>
        <taxon>Pseudomonadota</taxon>
        <taxon>Alphaproteobacteria</taxon>
        <taxon>Hyphomicrobiales</taxon>
        <taxon>Nitrobacteraceae</taxon>
        <taxon>Bradyrhizobium</taxon>
    </lineage>
</organism>
<feature type="region of interest" description="Disordered" evidence="1">
    <location>
        <begin position="1"/>
        <end position="82"/>
    </location>
</feature>